<comment type="caution">
    <text evidence="2">The sequence shown here is derived from an EMBL/GenBank/DDBJ whole genome shotgun (WGS) entry which is preliminary data.</text>
</comment>
<feature type="domain" description="Cell wall hydrolase SleB" evidence="1">
    <location>
        <begin position="25"/>
        <end position="130"/>
    </location>
</feature>
<organism evidence="2 3">
    <name type="scientific">Tepidibacillus fermentans</name>
    <dbReference type="NCBI Taxonomy" id="1281767"/>
    <lineage>
        <taxon>Bacteria</taxon>
        <taxon>Bacillati</taxon>
        <taxon>Bacillota</taxon>
        <taxon>Bacilli</taxon>
        <taxon>Bacillales</taxon>
        <taxon>Bacillaceae</taxon>
        <taxon>Tepidibacillus</taxon>
    </lineage>
</organism>
<evidence type="ECO:0000313" key="2">
    <source>
        <dbReference type="EMBL" id="TCS82111.1"/>
    </source>
</evidence>
<gene>
    <name evidence="2" type="ORF">EDD72_11047</name>
</gene>
<dbReference type="GO" id="GO:0016787">
    <property type="term" value="F:hydrolase activity"/>
    <property type="evidence" value="ECO:0007669"/>
    <property type="project" value="InterPro"/>
</dbReference>
<dbReference type="AlphaFoldDB" id="A0A4R3KHF9"/>
<dbReference type="OrthoDB" id="1642705at2"/>
<dbReference type="Gene3D" id="1.10.10.2520">
    <property type="entry name" value="Cell wall hydrolase SleB, domain 1"/>
    <property type="match status" value="1"/>
</dbReference>
<dbReference type="InterPro" id="IPR011105">
    <property type="entry name" value="Cell_wall_hydrolase_SleB"/>
</dbReference>
<proteinExistence type="predicted"/>
<dbReference type="Pfam" id="PF07486">
    <property type="entry name" value="Hydrolase_2"/>
    <property type="match status" value="1"/>
</dbReference>
<sequence>MAVIKTNINDLKLLARLMRAEAESEGKLGMLLVGNVGVNRVRANCLDFKGIRTVPQMIFQSPGGFEAVQKSYFYQRARTLEIQLARKVVNGEKYHPATFALWFFNPGRRSCPSRWYIAWNTGRYKSHCFYAPTYSDCPSVYGTF</sequence>
<protein>
    <submittedName>
        <fullName evidence="2">N-acetylmuramoyl-L-alanine amidase</fullName>
    </submittedName>
</protein>
<accession>A0A4R3KHF9</accession>
<dbReference type="EMBL" id="SMAB01000010">
    <property type="protein sequence ID" value="TCS82111.1"/>
    <property type="molecule type" value="Genomic_DNA"/>
</dbReference>
<keyword evidence="3" id="KW-1185">Reference proteome</keyword>
<reference evidence="2 3" key="1">
    <citation type="submission" date="2019-03" db="EMBL/GenBank/DDBJ databases">
        <title>Genomic Encyclopedia of Type Strains, Phase IV (KMG-IV): sequencing the most valuable type-strain genomes for metagenomic binning, comparative biology and taxonomic classification.</title>
        <authorList>
            <person name="Goeker M."/>
        </authorList>
    </citation>
    <scope>NUCLEOTIDE SEQUENCE [LARGE SCALE GENOMIC DNA]</scope>
    <source>
        <strain evidence="2 3">DSM 23802</strain>
    </source>
</reference>
<dbReference type="InterPro" id="IPR042047">
    <property type="entry name" value="SleB_dom1"/>
</dbReference>
<dbReference type="Proteomes" id="UP000295788">
    <property type="component" value="Unassembled WGS sequence"/>
</dbReference>
<evidence type="ECO:0000313" key="3">
    <source>
        <dbReference type="Proteomes" id="UP000295788"/>
    </source>
</evidence>
<dbReference type="RefSeq" id="WP_132768962.1">
    <property type="nucleotide sequence ID" value="NZ_SMAB01000010.1"/>
</dbReference>
<name>A0A4R3KHF9_9BACI</name>
<evidence type="ECO:0000259" key="1">
    <source>
        <dbReference type="Pfam" id="PF07486"/>
    </source>
</evidence>